<evidence type="ECO:0000256" key="2">
    <source>
        <dbReference type="SAM" id="MobiDB-lite"/>
    </source>
</evidence>
<dbReference type="Pfam" id="PF00022">
    <property type="entry name" value="Actin"/>
    <property type="match status" value="1"/>
</dbReference>
<comment type="similarity">
    <text evidence="1">Belongs to the actin family.</text>
</comment>
<evidence type="ECO:0000313" key="3">
    <source>
        <dbReference type="EMBL" id="KAA8494485.1"/>
    </source>
</evidence>
<gene>
    <name evidence="3" type="ORF">FVE85_2726</name>
</gene>
<dbReference type="PANTHER" id="PTHR11937">
    <property type="entry name" value="ACTIN"/>
    <property type="match status" value="1"/>
</dbReference>
<proteinExistence type="inferred from homology"/>
<dbReference type="Gene3D" id="3.90.640.10">
    <property type="entry name" value="Actin, Chain A, domain 4"/>
    <property type="match status" value="2"/>
</dbReference>
<dbReference type="EMBL" id="VRMN01000004">
    <property type="protein sequence ID" value="KAA8494485.1"/>
    <property type="molecule type" value="Genomic_DNA"/>
</dbReference>
<dbReference type="Gene3D" id="3.30.420.40">
    <property type="match status" value="4"/>
</dbReference>
<evidence type="ECO:0000313" key="4">
    <source>
        <dbReference type="Proteomes" id="UP000324585"/>
    </source>
</evidence>
<dbReference type="InterPro" id="IPR004000">
    <property type="entry name" value="Actin"/>
</dbReference>
<dbReference type="SUPFAM" id="SSF53067">
    <property type="entry name" value="Actin-like ATPase domain"/>
    <property type="match status" value="2"/>
</dbReference>
<dbReference type="Proteomes" id="UP000324585">
    <property type="component" value="Unassembled WGS sequence"/>
</dbReference>
<dbReference type="InterPro" id="IPR043129">
    <property type="entry name" value="ATPase_NBD"/>
</dbReference>
<dbReference type="FunFam" id="3.30.420.40:FF:000058">
    <property type="entry name" value="Putative actin-related protein 5"/>
    <property type="match status" value="1"/>
</dbReference>
<dbReference type="OMA" id="MTEAPWN"/>
<sequence length="477" mass="51873">MYTTGNAVPAVVLDLGTHTSKCGFAGEDLPSRVFASAMGVREPRATTEQGAAASPQRAHTHKVEYVVGDEMLTKMHAGLEMASAFGNDGVVSHWHAFENLLDYCFTAGLRIDAQDYALMFAEPVYNSRAAREKLCQLVLEKYNAPAIFTCKAPVLSAFANGKTAALVLDLGASGTTAVPVFDGAVVKNKVLFSPIGGQAIGDALLDICNERKVDIRPSYKFRRTTVSGGGVPDSVVPQRLSSPAASDGAPNASEAEDPEEERAFDVQELEDRMLTTPSYDQWRRSQIIDDIKESGIMQVSDSSAADAAVAQGDLGFQLPGMNYYLPDGNKLVFGQERYKPAGLLFSKLPVVSFLPQYDATVNGTRAPHNMGTRNGLSDLVKAAIERCDASMHRDLYSSVCLTGGCSNFPGLFERLGNELMYITNRVRVIAAQGKQERRYCAWTGGSILATFSEFQRLWFSRTEYEEHGAPFIHKKCS</sequence>
<protein>
    <submittedName>
        <fullName evidence="3">Actin-related protein 4</fullName>
    </submittedName>
</protein>
<comment type="caution">
    <text evidence="3">The sequence shown here is derived from an EMBL/GenBank/DDBJ whole genome shotgun (WGS) entry which is preliminary data.</text>
</comment>
<feature type="region of interest" description="Disordered" evidence="2">
    <location>
        <begin position="230"/>
        <end position="263"/>
    </location>
</feature>
<keyword evidence="4" id="KW-1185">Reference proteome</keyword>
<dbReference type="OrthoDB" id="5132116at2759"/>
<organism evidence="3 4">
    <name type="scientific">Porphyridium purpureum</name>
    <name type="common">Red alga</name>
    <name type="synonym">Porphyridium cruentum</name>
    <dbReference type="NCBI Taxonomy" id="35688"/>
    <lineage>
        <taxon>Eukaryota</taxon>
        <taxon>Rhodophyta</taxon>
        <taxon>Bangiophyceae</taxon>
        <taxon>Porphyridiales</taxon>
        <taxon>Porphyridiaceae</taxon>
        <taxon>Porphyridium</taxon>
    </lineage>
</organism>
<accession>A0A5J4YTE0</accession>
<dbReference type="AlphaFoldDB" id="A0A5J4YTE0"/>
<evidence type="ECO:0000256" key="1">
    <source>
        <dbReference type="RuleBase" id="RU000487"/>
    </source>
</evidence>
<reference evidence="4" key="1">
    <citation type="journal article" date="2019" name="Nat. Commun.">
        <title>Expansion of phycobilisome linker gene families in mesophilic red algae.</title>
        <authorList>
            <person name="Lee J."/>
            <person name="Kim D."/>
            <person name="Bhattacharya D."/>
            <person name="Yoon H.S."/>
        </authorList>
    </citation>
    <scope>NUCLEOTIDE SEQUENCE [LARGE SCALE GENOMIC DNA]</scope>
    <source>
        <strain evidence="4">CCMP 1328</strain>
    </source>
</reference>
<dbReference type="SMART" id="SM00268">
    <property type="entry name" value="ACTIN"/>
    <property type="match status" value="1"/>
</dbReference>
<name>A0A5J4YTE0_PORPP</name>